<protein>
    <recommendedName>
        <fullName evidence="5">Competence protein CoiA-like family protein</fullName>
    </recommendedName>
</protein>
<reference evidence="4" key="1">
    <citation type="submission" date="2019-02" db="EMBL/GenBank/DDBJ databases">
        <authorList>
            <person name="Gruber-Vodicka R. H."/>
            <person name="Seah K. B. B."/>
        </authorList>
    </citation>
    <scope>NUCLEOTIDE SEQUENCE</scope>
    <source>
        <strain evidence="4">BECK_BZ106</strain>
    </source>
</reference>
<feature type="domain" description="DUF7829" evidence="2">
    <location>
        <begin position="345"/>
        <end position="443"/>
    </location>
</feature>
<evidence type="ECO:0000259" key="3">
    <source>
        <dbReference type="Pfam" id="PF25169"/>
    </source>
</evidence>
<evidence type="ECO:0000259" key="1">
    <source>
        <dbReference type="Pfam" id="PF19500"/>
    </source>
</evidence>
<proteinExistence type="predicted"/>
<dbReference type="InterPro" id="IPR057151">
    <property type="entry name" value="DUF7829"/>
</dbReference>
<dbReference type="AlphaFoldDB" id="A0A450T1A1"/>
<evidence type="ECO:0008006" key="5">
    <source>
        <dbReference type="Google" id="ProtNLM"/>
    </source>
</evidence>
<gene>
    <name evidence="4" type="ORF">BECKFW1821B_GA0114236_105326</name>
</gene>
<feature type="domain" description="DUF6035" evidence="1">
    <location>
        <begin position="101"/>
        <end position="277"/>
    </location>
</feature>
<accession>A0A450T1A1</accession>
<evidence type="ECO:0000259" key="2">
    <source>
        <dbReference type="Pfam" id="PF25167"/>
    </source>
</evidence>
<organism evidence="4">
    <name type="scientific">Candidatus Kentrum sp. FW</name>
    <dbReference type="NCBI Taxonomy" id="2126338"/>
    <lineage>
        <taxon>Bacteria</taxon>
        <taxon>Pseudomonadati</taxon>
        <taxon>Pseudomonadota</taxon>
        <taxon>Gammaproteobacteria</taxon>
        <taxon>Candidatus Kentrum</taxon>
    </lineage>
</organism>
<dbReference type="InterPro" id="IPR057152">
    <property type="entry name" value="DUF7830"/>
</dbReference>
<evidence type="ECO:0000313" key="4">
    <source>
        <dbReference type="EMBL" id="VFJ60065.1"/>
    </source>
</evidence>
<dbReference type="Pfam" id="PF19500">
    <property type="entry name" value="DUF6035"/>
    <property type="match status" value="1"/>
</dbReference>
<dbReference type="Pfam" id="PF25167">
    <property type="entry name" value="DUF7829"/>
    <property type="match status" value="1"/>
</dbReference>
<dbReference type="EMBL" id="CAADFD010000053">
    <property type="protein sequence ID" value="VFJ60065.1"/>
    <property type="molecule type" value="Genomic_DNA"/>
</dbReference>
<sequence length="448" mass="52999">MKRLIKDLIDLKTGEQLNADDILSQSEDKIHLLRRKLKKGQLSFKKGDDSFISIACALCYQPVVIVGTRQQEYFFKHGYESGDCPIKTSGRYSQEEINRMKYNGAKESIRHIELKSAISSALQGKNSACTDVQQEKRIASRGLSKDWRKPDVQAYCEEKKLAFELQLSTTFLDVILERETFYQSEKIFMLWVFDGFTKSGSRFTEKDIYYANNRNAYVITDETRQRSRERGELVLMCHYQKPLIDGRAIVDSWVTREVTLSDLTFDQSTWRAYYFDYEKEKAQLDEQLRQQKQKSLSEQVEEYWEVRQSLSDSERYEKDKSYFAKLKVEALISDSYTDDLSFPLELEQILNDLFCLKKRKMFAYKYSKWIELANLVLEYRKPFAGIFLKALRTYELYEEVRASDKRNVFRGKHKRITQGIKDGDPKYEQNLEFRPLFKRLFPELYSSK</sequence>
<feature type="domain" description="DUF7830" evidence="3">
    <location>
        <begin position="14"/>
        <end position="90"/>
    </location>
</feature>
<name>A0A450T1A1_9GAMM</name>
<dbReference type="InterPro" id="IPR046099">
    <property type="entry name" value="DUF6035"/>
</dbReference>
<dbReference type="Pfam" id="PF25169">
    <property type="entry name" value="DUF7830"/>
    <property type="match status" value="1"/>
</dbReference>